<evidence type="ECO:0000256" key="8">
    <source>
        <dbReference type="ARBA" id="ARBA00023180"/>
    </source>
</evidence>
<feature type="signal peptide" evidence="10">
    <location>
        <begin position="1"/>
        <end position="25"/>
    </location>
</feature>
<keyword evidence="7" id="KW-0675">Receptor</keyword>
<dbReference type="Ensembl" id="ENSNMLT00000023368.1">
    <property type="protein sequence ID" value="ENSNMLP00000020834.1"/>
    <property type="gene ID" value="ENSNMLG00000013584.1"/>
</dbReference>
<keyword evidence="8" id="KW-0325">Glycoprotein</keyword>
<reference evidence="12" key="2">
    <citation type="submission" date="2025-09" db="UniProtKB">
        <authorList>
            <consortium name="Ensembl"/>
        </authorList>
    </citation>
    <scope>IDENTIFICATION</scope>
</reference>
<keyword evidence="4 10" id="KW-0732">Signal</keyword>
<dbReference type="PROSITE" id="PS51534">
    <property type="entry name" value="SEFIR"/>
    <property type="match status" value="1"/>
</dbReference>
<evidence type="ECO:0000256" key="5">
    <source>
        <dbReference type="ARBA" id="ARBA00022989"/>
    </source>
</evidence>
<evidence type="ECO:0000256" key="2">
    <source>
        <dbReference type="ARBA" id="ARBA00022475"/>
    </source>
</evidence>
<dbReference type="AlphaFoldDB" id="A0A8C6WNR5"/>
<accession>A0A8C6WNR5</accession>
<evidence type="ECO:0000259" key="11">
    <source>
        <dbReference type="PROSITE" id="PS51534"/>
    </source>
</evidence>
<feature type="chain" id="PRO_5034555774" description="SEFIR domain-containing protein" evidence="10">
    <location>
        <begin position="26"/>
        <end position="426"/>
    </location>
</feature>
<evidence type="ECO:0000256" key="7">
    <source>
        <dbReference type="ARBA" id="ARBA00023170"/>
    </source>
</evidence>
<dbReference type="Gene3D" id="3.40.50.11530">
    <property type="match status" value="1"/>
</dbReference>
<dbReference type="Pfam" id="PF08357">
    <property type="entry name" value="SEFIR"/>
    <property type="match status" value="1"/>
</dbReference>
<comment type="subcellular location">
    <subcellularLocation>
        <location evidence="1">Cell membrane</location>
        <topology evidence="1">Single-pass type I membrane protein</topology>
    </subcellularLocation>
</comment>
<protein>
    <recommendedName>
        <fullName evidence="11">SEFIR domain-containing protein</fullName>
    </recommendedName>
</protein>
<dbReference type="GO" id="GO:0005886">
    <property type="term" value="C:plasma membrane"/>
    <property type="evidence" value="ECO:0007669"/>
    <property type="project" value="UniProtKB-SubCell"/>
</dbReference>
<organism evidence="12 13">
    <name type="scientific">Neogobius melanostomus</name>
    <name type="common">round goby</name>
    <dbReference type="NCBI Taxonomy" id="47308"/>
    <lineage>
        <taxon>Eukaryota</taxon>
        <taxon>Metazoa</taxon>
        <taxon>Chordata</taxon>
        <taxon>Craniata</taxon>
        <taxon>Vertebrata</taxon>
        <taxon>Euteleostomi</taxon>
        <taxon>Actinopterygii</taxon>
        <taxon>Neopterygii</taxon>
        <taxon>Teleostei</taxon>
        <taxon>Neoteleostei</taxon>
        <taxon>Acanthomorphata</taxon>
        <taxon>Gobiaria</taxon>
        <taxon>Gobiiformes</taxon>
        <taxon>Gobioidei</taxon>
        <taxon>Gobiidae</taxon>
        <taxon>Benthophilinae</taxon>
        <taxon>Neogobiini</taxon>
        <taxon>Neogobius</taxon>
    </lineage>
</organism>
<proteinExistence type="predicted"/>
<dbReference type="PANTHER" id="PTHR15583">
    <property type="entry name" value="INTERLEUKIN-17 RECEPTOR"/>
    <property type="match status" value="1"/>
</dbReference>
<reference evidence="12" key="1">
    <citation type="submission" date="2025-08" db="UniProtKB">
        <authorList>
            <consortium name="Ensembl"/>
        </authorList>
    </citation>
    <scope>IDENTIFICATION</scope>
</reference>
<evidence type="ECO:0000256" key="4">
    <source>
        <dbReference type="ARBA" id="ARBA00022729"/>
    </source>
</evidence>
<dbReference type="Proteomes" id="UP000694523">
    <property type="component" value="Unplaced"/>
</dbReference>
<keyword evidence="3 9" id="KW-0812">Transmembrane</keyword>
<dbReference type="Gene3D" id="2.60.40.2160">
    <property type="entry name" value="Interleukin-17 receptor A/B, fibronectin-III-like domain 1"/>
    <property type="match status" value="1"/>
</dbReference>
<keyword evidence="13" id="KW-1185">Reference proteome</keyword>
<dbReference type="InterPro" id="IPR038683">
    <property type="entry name" value="IL17RA/B_FnIII-like_1_sf"/>
</dbReference>
<dbReference type="InterPro" id="IPR039465">
    <property type="entry name" value="IL-17_rcpt-like"/>
</dbReference>
<keyword evidence="6 9" id="KW-0472">Membrane</keyword>
<evidence type="ECO:0000313" key="13">
    <source>
        <dbReference type="Proteomes" id="UP000694523"/>
    </source>
</evidence>
<name>A0A8C6WNR5_9GOBI</name>
<keyword evidence="2" id="KW-1003">Cell membrane</keyword>
<keyword evidence="5 9" id="KW-1133">Transmembrane helix</keyword>
<dbReference type="GO" id="GO:0030368">
    <property type="term" value="F:interleukin-17 receptor activity"/>
    <property type="evidence" value="ECO:0007669"/>
    <property type="project" value="InterPro"/>
</dbReference>
<dbReference type="InterPro" id="IPR013568">
    <property type="entry name" value="SEFIR_dom"/>
</dbReference>
<evidence type="ECO:0000313" key="12">
    <source>
        <dbReference type="Ensembl" id="ENSNMLP00000020834.1"/>
    </source>
</evidence>
<evidence type="ECO:0000256" key="10">
    <source>
        <dbReference type="SAM" id="SignalP"/>
    </source>
</evidence>
<evidence type="ECO:0000256" key="9">
    <source>
        <dbReference type="SAM" id="Phobius"/>
    </source>
</evidence>
<feature type="transmembrane region" description="Helical" evidence="9">
    <location>
        <begin position="193"/>
        <end position="214"/>
    </location>
</feature>
<evidence type="ECO:0000256" key="3">
    <source>
        <dbReference type="ARBA" id="ARBA00022692"/>
    </source>
</evidence>
<dbReference type="PANTHER" id="PTHR15583:SF11">
    <property type="entry name" value="INTERLEUKIN-17 RECEPTOR B"/>
    <property type="match status" value="1"/>
</dbReference>
<sequence>MHTAEGMEMITMWGIFMIWASGSLGAPLTSRNVNISVDCKWTEVMSSHQKLAPTPLADLKASVSVGDKWNVLDISWAITIDSTIKDVEGFEIYILQDIFKCEYNPSLAEAMNRSLIPKDKEQIWFNYRIEVFHANYYVINACNLPLLPAENGKVFKSTKVWTPRESTAPPTTPTVTVAPDITTQVPGKGGRSLLLVPVGIIVGLALLLFGYITYRTVSASLTAGFQRLATGPKVPVLVVYPAESVEFQGAVVALAEFLQQHGGCSVEIDIWQQGSVAKLGPMRWLLEQVQTAHRVIIVAPQPSSQPSPQKLPFPGVSAPPAAAQDLYLLVLNLVAAQAMNGAQLAKFWVVRFGETGPLTSELQVCRTFSLMKDLKKLCRSLRSQRYTQIADLLTRSSDWCGRNDSEKLRAAVQALRGLPTHDIAAP</sequence>
<evidence type="ECO:0000256" key="6">
    <source>
        <dbReference type="ARBA" id="ARBA00023136"/>
    </source>
</evidence>
<feature type="domain" description="SEFIR" evidence="11">
    <location>
        <begin position="233"/>
        <end position="379"/>
    </location>
</feature>
<evidence type="ECO:0000256" key="1">
    <source>
        <dbReference type="ARBA" id="ARBA00004251"/>
    </source>
</evidence>